<dbReference type="EMDB" id="EMD-13480"/>
<dbReference type="GO" id="GO:1990904">
    <property type="term" value="C:ribonucleoprotein complex"/>
    <property type="evidence" value="ECO:0007669"/>
    <property type="project" value="UniProtKB-KW"/>
</dbReference>
<evidence type="ECO:0000256" key="1">
    <source>
        <dbReference type="ARBA" id="ARBA00005781"/>
    </source>
</evidence>
<feature type="compositionally biased region" description="Low complexity" evidence="4">
    <location>
        <begin position="113"/>
        <end position="137"/>
    </location>
</feature>
<evidence type="ECO:0000313" key="5">
    <source>
        <dbReference type="EMBL" id="PNW80555.1"/>
    </source>
</evidence>
<dbReference type="InterPro" id="IPR038657">
    <property type="entry name" value="Ribosomal_bL19_sf"/>
</dbReference>
<dbReference type="GO" id="GO:0003735">
    <property type="term" value="F:structural constituent of ribosome"/>
    <property type="evidence" value="ECO:0000318"/>
    <property type="project" value="GO_Central"/>
</dbReference>
<dbReference type="SUPFAM" id="SSF50104">
    <property type="entry name" value="Translation proteins SH3-like domain"/>
    <property type="match status" value="1"/>
</dbReference>
<protein>
    <submittedName>
        <fullName evidence="5">Uncharacterized protein</fullName>
    </submittedName>
</protein>
<dbReference type="Gramene" id="PNW80555">
    <property type="protein sequence ID" value="PNW80555"/>
    <property type="gene ID" value="CHLRE_07g322500v5"/>
</dbReference>
<keyword evidence="6" id="KW-1185">Reference proteome</keyword>
<reference evidence="7" key="2">
    <citation type="journal article" date="2021" name="Nat. Commun.">
        <title>How to build a ribosome from RNA fragments in Chlamydomonas mitochondria.</title>
        <authorList>
            <person name="Waltz F."/>
            <person name="Salinas-Giege T."/>
            <person name="Englmeier R."/>
            <person name="Meichel H."/>
            <person name="Soufari H."/>
            <person name="Kuhn L."/>
            <person name="Pfeffer S."/>
            <person name="Forster F."/>
            <person name="Engel B.D."/>
            <person name="Giege P."/>
            <person name="Drouard L."/>
            <person name="Hashem Y."/>
        </authorList>
    </citation>
    <scope>STRUCTURE BY ELECTRON MICROSCOPY (3.00 ANGSTROMS)</scope>
</reference>
<feature type="region of interest" description="Disordered" evidence="4">
    <location>
        <begin position="61"/>
        <end position="137"/>
    </location>
</feature>
<name>A8I7A8_CHLRE</name>
<dbReference type="KEGG" id="cre:CHLRE_07g322500v5"/>
<dbReference type="Gene3D" id="2.30.30.790">
    <property type="match status" value="1"/>
</dbReference>
<dbReference type="STRING" id="3055.A8I7A8"/>
<dbReference type="GO" id="GO:0005840">
    <property type="term" value="C:ribosome"/>
    <property type="evidence" value="ECO:0007669"/>
    <property type="project" value="UniProtKB-KW"/>
</dbReference>
<evidence type="ECO:0007829" key="7">
    <source>
        <dbReference type="PDB" id="7PKT"/>
    </source>
</evidence>
<gene>
    <name evidence="5" type="ORF">CHLRE_07g322500v5</name>
</gene>
<dbReference type="PaxDb" id="3055-EDP07116"/>
<dbReference type="GeneID" id="5726604"/>
<organism evidence="5 6">
    <name type="scientific">Chlamydomonas reinhardtii</name>
    <name type="common">Chlamydomonas smithii</name>
    <dbReference type="NCBI Taxonomy" id="3055"/>
    <lineage>
        <taxon>Eukaryota</taxon>
        <taxon>Viridiplantae</taxon>
        <taxon>Chlorophyta</taxon>
        <taxon>core chlorophytes</taxon>
        <taxon>Chlorophyceae</taxon>
        <taxon>CS clade</taxon>
        <taxon>Chlamydomonadales</taxon>
        <taxon>Chlamydomonadaceae</taxon>
        <taxon>Chlamydomonas</taxon>
    </lineage>
</organism>
<accession>A8I7A8</accession>
<dbReference type="GO" id="GO:0006412">
    <property type="term" value="P:translation"/>
    <property type="evidence" value="ECO:0007669"/>
    <property type="project" value="InterPro"/>
</dbReference>
<dbReference type="RefSeq" id="XP_001700862.1">
    <property type="nucleotide sequence ID" value="XM_001700810.2"/>
</dbReference>
<evidence type="ECO:0000313" key="6">
    <source>
        <dbReference type="Proteomes" id="UP000006906"/>
    </source>
</evidence>
<dbReference type="HOGENOM" id="CLU_892422_0_0_1"/>
<evidence type="ECO:0000256" key="3">
    <source>
        <dbReference type="ARBA" id="ARBA00023274"/>
    </source>
</evidence>
<dbReference type="PDB" id="7PKT">
    <property type="method" value="EM"/>
    <property type="resolution" value="3.00 A"/>
    <property type="chains" value="n=1-312"/>
</dbReference>
<dbReference type="PANTHER" id="PTHR15680:SF9">
    <property type="entry name" value="LARGE RIBOSOMAL SUBUNIT PROTEIN BL19M"/>
    <property type="match status" value="1"/>
</dbReference>
<keyword evidence="2" id="KW-0689">Ribosomal protein</keyword>
<dbReference type="EMBL" id="CM008968">
    <property type="protein sequence ID" value="PNW80555.1"/>
    <property type="molecule type" value="Genomic_DNA"/>
</dbReference>
<dbReference type="Proteomes" id="UP000006906">
    <property type="component" value="Chromosome 7"/>
</dbReference>
<dbReference type="InterPro" id="IPR001857">
    <property type="entry name" value="Ribosomal_bL19"/>
</dbReference>
<dbReference type="Pfam" id="PF01245">
    <property type="entry name" value="Ribosomal_L19"/>
    <property type="match status" value="1"/>
</dbReference>
<dbReference type="InterPro" id="IPR008991">
    <property type="entry name" value="Translation_prot_SH3-like_sf"/>
</dbReference>
<evidence type="ECO:0000256" key="2">
    <source>
        <dbReference type="ARBA" id="ARBA00022980"/>
    </source>
</evidence>
<dbReference type="PANTHER" id="PTHR15680">
    <property type="entry name" value="RIBOSOMAL PROTEIN L19"/>
    <property type="match status" value="1"/>
</dbReference>
<comment type="similarity">
    <text evidence="1">Belongs to the bacterial ribosomal protein bL19 family.</text>
</comment>
<dbReference type="OMA" id="WIANQPI"/>
<dbReference type="OrthoDB" id="432645at2759"/>
<dbReference type="SMR" id="A8I7A8"/>
<reference evidence="5 6" key="1">
    <citation type="journal article" date="2007" name="Science">
        <title>The Chlamydomonas genome reveals the evolution of key animal and plant functions.</title>
        <authorList>
            <person name="Merchant S.S."/>
            <person name="Prochnik S.E."/>
            <person name="Vallon O."/>
            <person name="Harris E.H."/>
            <person name="Karpowicz S.J."/>
            <person name="Witman G.B."/>
            <person name="Terry A."/>
            <person name="Salamov A."/>
            <person name="Fritz-Laylin L.K."/>
            <person name="Marechal-Drouard L."/>
            <person name="Marshall W.F."/>
            <person name="Qu L.H."/>
            <person name="Nelson D.R."/>
            <person name="Sanderfoot A.A."/>
            <person name="Spalding M.H."/>
            <person name="Kapitonov V.V."/>
            <person name="Ren Q."/>
            <person name="Ferris P."/>
            <person name="Lindquist E."/>
            <person name="Shapiro H."/>
            <person name="Lucas S.M."/>
            <person name="Grimwood J."/>
            <person name="Schmutz J."/>
            <person name="Cardol P."/>
            <person name="Cerutti H."/>
            <person name="Chanfreau G."/>
            <person name="Chen C.L."/>
            <person name="Cognat V."/>
            <person name="Croft M.T."/>
            <person name="Dent R."/>
            <person name="Dutcher S."/>
            <person name="Fernandez E."/>
            <person name="Fukuzawa H."/>
            <person name="Gonzalez-Ballester D."/>
            <person name="Gonzalez-Halphen D."/>
            <person name="Hallmann A."/>
            <person name="Hanikenne M."/>
            <person name="Hippler M."/>
            <person name="Inwood W."/>
            <person name="Jabbari K."/>
            <person name="Kalanon M."/>
            <person name="Kuras R."/>
            <person name="Lefebvre P.A."/>
            <person name="Lemaire S.D."/>
            <person name="Lobanov A.V."/>
            <person name="Lohr M."/>
            <person name="Manuell A."/>
            <person name="Meier I."/>
            <person name="Mets L."/>
            <person name="Mittag M."/>
            <person name="Mittelmeier T."/>
            <person name="Moroney J.V."/>
            <person name="Moseley J."/>
            <person name="Napoli C."/>
            <person name="Nedelcu A.M."/>
            <person name="Niyogi K."/>
            <person name="Novoselov S.V."/>
            <person name="Paulsen I.T."/>
            <person name="Pazour G."/>
            <person name="Purton S."/>
            <person name="Ral J.P."/>
            <person name="Riano-Pachon D.M."/>
            <person name="Riekhof W."/>
            <person name="Rymarquis L."/>
            <person name="Schroda M."/>
            <person name="Stern D."/>
            <person name="Umen J."/>
            <person name="Willows R."/>
            <person name="Wilson N."/>
            <person name="Zimmer S.L."/>
            <person name="Allmer J."/>
            <person name="Balk J."/>
            <person name="Bisova K."/>
            <person name="Chen C.J."/>
            <person name="Elias M."/>
            <person name="Gendler K."/>
            <person name="Hauser C."/>
            <person name="Lamb M.R."/>
            <person name="Ledford H."/>
            <person name="Long J.C."/>
            <person name="Minagawa J."/>
            <person name="Page M.D."/>
            <person name="Pan J."/>
            <person name="Pootakham W."/>
            <person name="Roje S."/>
            <person name="Rose A."/>
            <person name="Stahlberg E."/>
            <person name="Terauchi A.M."/>
            <person name="Yang P."/>
            <person name="Ball S."/>
            <person name="Bowler C."/>
            <person name="Dieckmann C.L."/>
            <person name="Gladyshev V.N."/>
            <person name="Green P."/>
            <person name="Jorgensen R."/>
            <person name="Mayfield S."/>
            <person name="Mueller-Roeber B."/>
            <person name="Rajamani S."/>
            <person name="Sayre R.T."/>
            <person name="Brokstein P."/>
            <person name="Dubchak I."/>
            <person name="Goodstein D."/>
            <person name="Hornick L."/>
            <person name="Huang Y.W."/>
            <person name="Jhaveri J."/>
            <person name="Luo Y."/>
            <person name="Martinez D."/>
            <person name="Ngau W.C."/>
            <person name="Otillar B."/>
            <person name="Poliakov A."/>
            <person name="Porter A."/>
            <person name="Szajkowski L."/>
            <person name="Werner G."/>
            <person name="Zhou K."/>
            <person name="Grigoriev I.V."/>
            <person name="Rokhsar D.S."/>
            <person name="Grossman A.R."/>
        </authorList>
    </citation>
    <scope>NUCLEOTIDE SEQUENCE [LARGE SCALE GENOMIC DNA]</scope>
    <source>
        <strain evidence="6">CC-503</strain>
    </source>
</reference>
<dbReference type="AlphaFoldDB" id="A8I7A8"/>
<sequence>MLGALLASLGASGPRALSHYSASTSSLALQSSIESIKETGAAYKALGTGWRFWSAGAGASARGDVNASSPAQAKSDESAAYASTAAPHEPAASPLNGDAQLSELLGDGGHPVASASGSSARSGGGRSPPSGLPRLSLPQRVLRDLRPPVQPYTLAPKLAQRPTTTPAQYTPWTPTRALQRRAHVSRRMGFLMHVLEREQMERVRAARPLPEFRAGDVLEVRMMVPEAERKVVVYRGVCIAVYKKGIRSSFKIYNVFPDSGGVVQHIPLYMPDLVGVKVVGRIPASQERLYYLLERETGTSDYTFQTNVSAAK</sequence>
<evidence type="ECO:0000256" key="4">
    <source>
        <dbReference type="SAM" id="MobiDB-lite"/>
    </source>
</evidence>
<keyword evidence="7" id="KW-0002">3D-structure</keyword>
<proteinExistence type="evidence at protein level"/>
<dbReference type="InParanoid" id="A8I7A8"/>
<keyword evidence="3" id="KW-0687">Ribonucleoprotein</keyword>
<dbReference type="eggNOG" id="KOG1698">
    <property type="taxonomic scope" value="Eukaryota"/>
</dbReference>